<dbReference type="EMBL" id="ASHM01113658">
    <property type="protein sequence ID" value="PNX70465.1"/>
    <property type="molecule type" value="Genomic_DNA"/>
</dbReference>
<dbReference type="AlphaFoldDB" id="A0A2K3KW15"/>
<evidence type="ECO:0000313" key="2">
    <source>
        <dbReference type="Proteomes" id="UP000236291"/>
    </source>
</evidence>
<keyword evidence="1" id="KW-0418">Kinase</keyword>
<comment type="caution">
    <text evidence="1">The sequence shown here is derived from an EMBL/GenBank/DDBJ whole genome shotgun (WGS) entry which is preliminary data.</text>
</comment>
<keyword evidence="1" id="KW-0808">Transferase</keyword>
<name>A0A2K3KW15_TRIPR</name>
<keyword evidence="1" id="KW-0675">Receptor</keyword>
<accession>A0A2K3KW15</accession>
<protein>
    <submittedName>
        <fullName evidence="1">Receptor-like kinase</fullName>
    </submittedName>
</protein>
<feature type="non-terminal residue" evidence="1">
    <location>
        <position position="1"/>
    </location>
</feature>
<reference evidence="1 2" key="1">
    <citation type="journal article" date="2014" name="Am. J. Bot.">
        <title>Genome assembly and annotation for red clover (Trifolium pratense; Fabaceae).</title>
        <authorList>
            <person name="Istvanek J."/>
            <person name="Jaros M."/>
            <person name="Krenek A."/>
            <person name="Repkova J."/>
        </authorList>
    </citation>
    <scope>NUCLEOTIDE SEQUENCE [LARGE SCALE GENOMIC DNA]</scope>
    <source>
        <strain evidence="2">cv. Tatra</strain>
        <tissue evidence="1">Young leaves</tissue>
    </source>
</reference>
<dbReference type="GO" id="GO:0016301">
    <property type="term" value="F:kinase activity"/>
    <property type="evidence" value="ECO:0007669"/>
    <property type="project" value="UniProtKB-KW"/>
</dbReference>
<evidence type="ECO:0000313" key="1">
    <source>
        <dbReference type="EMBL" id="PNX70465.1"/>
    </source>
</evidence>
<reference evidence="1 2" key="2">
    <citation type="journal article" date="2017" name="Front. Plant Sci.">
        <title>Gene Classification and Mining of Molecular Markers Useful in Red Clover (Trifolium pratense) Breeding.</title>
        <authorList>
            <person name="Istvanek J."/>
            <person name="Dluhosova J."/>
            <person name="Dluhos P."/>
            <person name="Patkova L."/>
            <person name="Nedelnik J."/>
            <person name="Repkova J."/>
        </authorList>
    </citation>
    <scope>NUCLEOTIDE SEQUENCE [LARGE SCALE GENOMIC DNA]</scope>
    <source>
        <strain evidence="2">cv. Tatra</strain>
        <tissue evidence="1">Young leaves</tissue>
    </source>
</reference>
<proteinExistence type="predicted"/>
<dbReference type="PANTHER" id="PTHR36617:SF5">
    <property type="entry name" value="OS05G0421675 PROTEIN"/>
    <property type="match status" value="1"/>
</dbReference>
<gene>
    <name evidence="1" type="ORF">L195_g057420</name>
</gene>
<dbReference type="Proteomes" id="UP000236291">
    <property type="component" value="Unassembled WGS sequence"/>
</dbReference>
<organism evidence="1 2">
    <name type="scientific">Trifolium pratense</name>
    <name type="common">Red clover</name>
    <dbReference type="NCBI Taxonomy" id="57577"/>
    <lineage>
        <taxon>Eukaryota</taxon>
        <taxon>Viridiplantae</taxon>
        <taxon>Streptophyta</taxon>
        <taxon>Embryophyta</taxon>
        <taxon>Tracheophyta</taxon>
        <taxon>Spermatophyta</taxon>
        <taxon>Magnoliopsida</taxon>
        <taxon>eudicotyledons</taxon>
        <taxon>Gunneridae</taxon>
        <taxon>Pentapetalae</taxon>
        <taxon>rosids</taxon>
        <taxon>fabids</taxon>
        <taxon>Fabales</taxon>
        <taxon>Fabaceae</taxon>
        <taxon>Papilionoideae</taxon>
        <taxon>50 kb inversion clade</taxon>
        <taxon>NPAAA clade</taxon>
        <taxon>Hologalegina</taxon>
        <taxon>IRL clade</taxon>
        <taxon>Trifolieae</taxon>
        <taxon>Trifolium</taxon>
    </lineage>
</organism>
<sequence>NGFMVSGVGCLVRRGGKEVDGRRAERFFMVKGDSADSGWCGVSLSVRYRYLFDLSLNKLSTVVVMRCLGWKEGGAAWSWRRRLREWGEEMLGECRWLLSDIVLQPTVADHWLWRHDPGDDYTVRSAYLLLTSRDVPDAEVSTDLIWHQQVPLKVSVLV</sequence>
<dbReference type="PANTHER" id="PTHR36617">
    <property type="entry name" value="PROTEIN, PUTATIVE-RELATED"/>
    <property type="match status" value="1"/>
</dbReference>